<dbReference type="PANTHER" id="PTHR42808:SF3">
    <property type="entry name" value="HYDROXYSTEROID DEHYDROGENASE-LIKE PROTEIN 2"/>
    <property type="match status" value="1"/>
</dbReference>
<dbReference type="CDD" id="cd09762">
    <property type="entry name" value="HSDL2_SDR_c"/>
    <property type="match status" value="1"/>
</dbReference>
<keyword evidence="5" id="KW-0560">Oxidoreductase</keyword>
<evidence type="ECO:0000256" key="1">
    <source>
        <dbReference type="ARBA" id="ARBA00004173"/>
    </source>
</evidence>
<evidence type="ECO:0000256" key="7">
    <source>
        <dbReference type="ARBA" id="ARBA00023140"/>
    </source>
</evidence>
<dbReference type="Proteomes" id="UP000695562">
    <property type="component" value="Unassembled WGS sequence"/>
</dbReference>
<dbReference type="NCBIfam" id="NF006133">
    <property type="entry name" value="PRK08278.1"/>
    <property type="match status" value="1"/>
</dbReference>
<dbReference type="GO" id="GO:0016491">
    <property type="term" value="F:oxidoreductase activity"/>
    <property type="evidence" value="ECO:0007669"/>
    <property type="project" value="UniProtKB-KW"/>
</dbReference>
<dbReference type="InterPro" id="IPR036291">
    <property type="entry name" value="NAD(P)-bd_dom_sf"/>
</dbReference>
<keyword evidence="7" id="KW-0576">Peroxisome</keyword>
<comment type="subcellular location">
    <subcellularLocation>
        <location evidence="1">Mitochondrion</location>
    </subcellularLocation>
    <subcellularLocation>
        <location evidence="2">Peroxisome</location>
    </subcellularLocation>
</comment>
<evidence type="ECO:0000256" key="6">
    <source>
        <dbReference type="ARBA" id="ARBA00023128"/>
    </source>
</evidence>
<dbReference type="Gene3D" id="3.40.50.720">
    <property type="entry name" value="NAD(P)-binding Rossmann-like Domain"/>
    <property type="match status" value="1"/>
</dbReference>
<organism evidence="9 10">
    <name type="scientific">Polysphondylium violaceum</name>
    <dbReference type="NCBI Taxonomy" id="133409"/>
    <lineage>
        <taxon>Eukaryota</taxon>
        <taxon>Amoebozoa</taxon>
        <taxon>Evosea</taxon>
        <taxon>Eumycetozoa</taxon>
        <taxon>Dictyostelia</taxon>
        <taxon>Dictyosteliales</taxon>
        <taxon>Dictyosteliaceae</taxon>
        <taxon>Polysphondylium</taxon>
    </lineage>
</organism>
<dbReference type="PRINTS" id="PR00081">
    <property type="entry name" value="GDHRDH"/>
</dbReference>
<dbReference type="EMBL" id="AJWJ01000433">
    <property type="protein sequence ID" value="KAF2070907.1"/>
    <property type="molecule type" value="Genomic_DNA"/>
</dbReference>
<evidence type="ECO:0000256" key="5">
    <source>
        <dbReference type="ARBA" id="ARBA00023002"/>
    </source>
</evidence>
<dbReference type="InterPro" id="IPR051935">
    <property type="entry name" value="HSDL2"/>
</dbReference>
<dbReference type="FunFam" id="3.40.50.720:FF:000301">
    <property type="entry name" value="Hydroxysteroid dehydrogenase like 2"/>
    <property type="match status" value="1"/>
</dbReference>
<name>A0A8J4V1X6_9MYCE</name>
<dbReference type="SUPFAM" id="SSF51735">
    <property type="entry name" value="NAD(P)-binding Rossmann-fold domains"/>
    <property type="match status" value="1"/>
</dbReference>
<evidence type="ECO:0000313" key="9">
    <source>
        <dbReference type="EMBL" id="KAF2070907.1"/>
    </source>
</evidence>
<evidence type="ECO:0000256" key="2">
    <source>
        <dbReference type="ARBA" id="ARBA00004275"/>
    </source>
</evidence>
<dbReference type="GO" id="GO:0005739">
    <property type="term" value="C:mitochondrion"/>
    <property type="evidence" value="ECO:0007669"/>
    <property type="project" value="UniProtKB-SubCell"/>
</dbReference>
<proteinExistence type="inferred from homology"/>
<gene>
    <name evidence="9" type="ORF">CYY_007773</name>
</gene>
<evidence type="ECO:0000256" key="3">
    <source>
        <dbReference type="ARBA" id="ARBA00006484"/>
    </source>
</evidence>
<dbReference type="AlphaFoldDB" id="A0A8J4V1X6"/>
<dbReference type="InterPro" id="IPR002347">
    <property type="entry name" value="SDR_fam"/>
</dbReference>
<keyword evidence="4" id="KW-0521">NADP</keyword>
<accession>A0A8J4V1X6</accession>
<keyword evidence="10" id="KW-1185">Reference proteome</keyword>
<keyword evidence="6" id="KW-0496">Mitochondrion</keyword>
<evidence type="ECO:0000256" key="4">
    <source>
        <dbReference type="ARBA" id="ARBA00022857"/>
    </source>
</evidence>
<reference evidence="9" key="1">
    <citation type="submission" date="2020-01" db="EMBL/GenBank/DDBJ databases">
        <title>Development of genomics and gene disruption for Polysphondylium violaceum indicates a role for the polyketide synthase stlB in stalk morphogenesis.</title>
        <authorList>
            <person name="Narita B."/>
            <person name="Kawabe Y."/>
            <person name="Kin K."/>
            <person name="Saito T."/>
            <person name="Gibbs R."/>
            <person name="Kuspa A."/>
            <person name="Muzny D."/>
            <person name="Queller D."/>
            <person name="Richards S."/>
            <person name="Strassman J."/>
            <person name="Sucgang R."/>
            <person name="Worley K."/>
            <person name="Schaap P."/>
        </authorList>
    </citation>
    <scope>NUCLEOTIDE SEQUENCE</scope>
    <source>
        <strain evidence="9">QSvi11</strain>
    </source>
</reference>
<evidence type="ECO:0000256" key="8">
    <source>
        <dbReference type="ARBA" id="ARBA00040243"/>
    </source>
</evidence>
<comment type="caution">
    <text evidence="9">The sequence shown here is derived from an EMBL/GenBank/DDBJ whole genome shotgun (WGS) entry which is preliminary data.</text>
</comment>
<sequence length="280" mass="30872">MFKGQTLFITGASRGIGREIAIEFAKLGGNVAIAAKTSDPHPKLQGTIYSVKKEIEDLGGKCLACVCDIRFEDQIEAAVQKTVETFGGIDILINNASAISLTNTLDTSSKRFDLMMGINSRGTFLTSQKCIPHLLKSKFTPHVINISPPLNMNKKWFAGHSAYTMAKYGMSMCVLGMAEEYKDKISFNALWPRTAIFTAAMEMLAGSDVANECRSCKIMSDSVLWILKQPINVTGNFFIDEYCVTQAGVTDLDQYAFKKGEKLMNDFFLDGDIDYTTAKL</sequence>
<dbReference type="PANTHER" id="PTHR42808">
    <property type="entry name" value="HYDROXYSTEROID DEHYDROGENASE-LIKE PROTEIN 2"/>
    <property type="match status" value="1"/>
</dbReference>
<evidence type="ECO:0000313" key="10">
    <source>
        <dbReference type="Proteomes" id="UP000695562"/>
    </source>
</evidence>
<dbReference type="Pfam" id="PF00106">
    <property type="entry name" value="adh_short"/>
    <property type="match status" value="1"/>
</dbReference>
<protein>
    <recommendedName>
        <fullName evidence="8">Hydroxysteroid dehydrogenase-like protein 2</fullName>
    </recommendedName>
</protein>
<dbReference type="GO" id="GO:0005777">
    <property type="term" value="C:peroxisome"/>
    <property type="evidence" value="ECO:0007669"/>
    <property type="project" value="UniProtKB-SubCell"/>
</dbReference>
<dbReference type="OrthoDB" id="5327538at2759"/>
<comment type="similarity">
    <text evidence="3">Belongs to the short-chain dehydrogenases/reductases (SDR) family.</text>
</comment>